<dbReference type="PANTHER" id="PTHR46558:SF15">
    <property type="entry name" value="HELIX-TURN-HELIX DOMAIN PROTEIN"/>
    <property type="match status" value="1"/>
</dbReference>
<feature type="transmembrane region" description="Helical" evidence="2">
    <location>
        <begin position="223"/>
        <end position="248"/>
    </location>
</feature>
<feature type="transmembrane region" description="Helical" evidence="2">
    <location>
        <begin position="83"/>
        <end position="102"/>
    </location>
</feature>
<feature type="transmembrane region" description="Helical" evidence="2">
    <location>
        <begin position="170"/>
        <end position="188"/>
    </location>
</feature>
<evidence type="ECO:0000256" key="1">
    <source>
        <dbReference type="ARBA" id="ARBA00023125"/>
    </source>
</evidence>
<dbReference type="SUPFAM" id="SSF47413">
    <property type="entry name" value="lambda repressor-like DNA-binding domains"/>
    <property type="match status" value="1"/>
</dbReference>
<dbReference type="OrthoDB" id="4427456at2"/>
<dbReference type="CDD" id="cd00093">
    <property type="entry name" value="HTH_XRE"/>
    <property type="match status" value="1"/>
</dbReference>
<dbReference type="Gene3D" id="1.10.260.40">
    <property type="entry name" value="lambda repressor-like DNA-binding domains"/>
    <property type="match status" value="1"/>
</dbReference>
<dbReference type="Proteomes" id="UP000287239">
    <property type="component" value="Unassembled WGS sequence"/>
</dbReference>
<dbReference type="RefSeq" id="WP_126781307.1">
    <property type="nucleotide sequence ID" value="NZ_NGJU01000018.1"/>
</dbReference>
<gene>
    <name evidence="4" type="ORF">CBF35_11700</name>
</gene>
<feature type="transmembrane region" description="Helical" evidence="2">
    <location>
        <begin position="139"/>
        <end position="158"/>
    </location>
</feature>
<organism evidence="4 5">
    <name type="scientific">Vagococcus salmoninarum</name>
    <dbReference type="NCBI Taxonomy" id="2739"/>
    <lineage>
        <taxon>Bacteria</taxon>
        <taxon>Bacillati</taxon>
        <taxon>Bacillota</taxon>
        <taxon>Bacilli</taxon>
        <taxon>Lactobacillales</taxon>
        <taxon>Enterococcaceae</taxon>
        <taxon>Vagococcus</taxon>
    </lineage>
</organism>
<dbReference type="AlphaFoldDB" id="A0A429ZIM8"/>
<evidence type="ECO:0000259" key="3">
    <source>
        <dbReference type="PROSITE" id="PS50943"/>
    </source>
</evidence>
<dbReference type="PANTHER" id="PTHR46558">
    <property type="entry name" value="TRACRIPTIONAL REGULATORY PROTEIN-RELATED-RELATED"/>
    <property type="match status" value="1"/>
</dbReference>
<comment type="caution">
    <text evidence="4">The sequence shown here is derived from an EMBL/GenBank/DDBJ whole genome shotgun (WGS) entry which is preliminary data.</text>
</comment>
<dbReference type="EMBL" id="NGJU01000018">
    <property type="protein sequence ID" value="RST93544.1"/>
    <property type="molecule type" value="Genomic_DNA"/>
</dbReference>
<feature type="domain" description="HTH cro/C1-type" evidence="3">
    <location>
        <begin position="6"/>
        <end position="60"/>
    </location>
</feature>
<evidence type="ECO:0000313" key="4">
    <source>
        <dbReference type="EMBL" id="RST93544.1"/>
    </source>
</evidence>
<keyword evidence="1" id="KW-0238">DNA-binding</keyword>
<keyword evidence="5" id="KW-1185">Reference proteome</keyword>
<proteinExistence type="predicted"/>
<evidence type="ECO:0000256" key="2">
    <source>
        <dbReference type="SAM" id="Phobius"/>
    </source>
</evidence>
<keyword evidence="2" id="KW-0472">Membrane</keyword>
<dbReference type="PROSITE" id="PS50943">
    <property type="entry name" value="HTH_CROC1"/>
    <property type="match status" value="1"/>
</dbReference>
<dbReference type="GO" id="GO:0003677">
    <property type="term" value="F:DNA binding"/>
    <property type="evidence" value="ECO:0007669"/>
    <property type="project" value="UniProtKB-KW"/>
</dbReference>
<evidence type="ECO:0000313" key="5">
    <source>
        <dbReference type="Proteomes" id="UP000287239"/>
    </source>
</evidence>
<feature type="transmembrane region" description="Helical" evidence="2">
    <location>
        <begin position="200"/>
        <end position="217"/>
    </location>
</feature>
<sequence length="256" mass="28418">MIGEKLKSRRTELALTQDEVAKNLHVSRQAISNWELGKNYPDLETIIVISDYYQISLDTLLKGDARIVKEINKTTGLKIAKNICYGLVLLGGMISLIVDLAINRQLSWSLIVILSLALVLIPSVIITSSKTAKLLKGSIALSGLIPLYLMLLESILINNHLVQEKWFMEVALPICLLWLGVLWLVGLIKWRLKWQWSYSLALLCLVAIPANYLTNLMGGAETVVLSTIITSISNGIGAVLFVLVGKFIETYQSVKK</sequence>
<accession>A0A429ZIM8</accession>
<feature type="transmembrane region" description="Helical" evidence="2">
    <location>
        <begin position="108"/>
        <end position="127"/>
    </location>
</feature>
<dbReference type="SMART" id="SM00530">
    <property type="entry name" value="HTH_XRE"/>
    <property type="match status" value="1"/>
</dbReference>
<dbReference type="Pfam" id="PF01381">
    <property type="entry name" value="HTH_3"/>
    <property type="match status" value="1"/>
</dbReference>
<name>A0A429ZIM8_9ENTE</name>
<protein>
    <recommendedName>
        <fullName evidence="3">HTH cro/C1-type domain-containing protein</fullName>
    </recommendedName>
</protein>
<dbReference type="InterPro" id="IPR010982">
    <property type="entry name" value="Lambda_DNA-bd_dom_sf"/>
</dbReference>
<reference evidence="4 5" key="1">
    <citation type="submission" date="2017-05" db="EMBL/GenBank/DDBJ databases">
        <title>Vagococcus spp. assemblies.</title>
        <authorList>
            <person name="Gulvik C.A."/>
        </authorList>
    </citation>
    <scope>NUCLEOTIDE SEQUENCE [LARGE SCALE GENOMIC DNA]</scope>
    <source>
        <strain evidence="4 5">NCFB 2777</strain>
    </source>
</reference>
<dbReference type="GeneID" id="98569003"/>
<dbReference type="InterPro" id="IPR001387">
    <property type="entry name" value="Cro/C1-type_HTH"/>
</dbReference>
<keyword evidence="2" id="KW-0812">Transmembrane</keyword>
<keyword evidence="2" id="KW-1133">Transmembrane helix</keyword>